<protein>
    <submittedName>
        <fullName evidence="1">Uncharacterized protein</fullName>
    </submittedName>
</protein>
<dbReference type="EMBL" id="UINC01088537">
    <property type="protein sequence ID" value="SVC38852.1"/>
    <property type="molecule type" value="Genomic_DNA"/>
</dbReference>
<name>A0A382LUY2_9ZZZZ</name>
<accession>A0A382LUY2</accession>
<gene>
    <name evidence="1" type="ORF">METZ01_LOCUS291706</name>
</gene>
<dbReference type="AlphaFoldDB" id="A0A382LUY2"/>
<organism evidence="1">
    <name type="scientific">marine metagenome</name>
    <dbReference type="NCBI Taxonomy" id="408172"/>
    <lineage>
        <taxon>unclassified sequences</taxon>
        <taxon>metagenomes</taxon>
        <taxon>ecological metagenomes</taxon>
    </lineage>
</organism>
<reference evidence="1" key="1">
    <citation type="submission" date="2018-05" db="EMBL/GenBank/DDBJ databases">
        <authorList>
            <person name="Lanie J.A."/>
            <person name="Ng W.-L."/>
            <person name="Kazmierczak K.M."/>
            <person name="Andrzejewski T.M."/>
            <person name="Davidsen T.M."/>
            <person name="Wayne K.J."/>
            <person name="Tettelin H."/>
            <person name="Glass J.I."/>
            <person name="Rusch D."/>
            <person name="Podicherti R."/>
            <person name="Tsui H.-C.T."/>
            <person name="Winkler M.E."/>
        </authorList>
    </citation>
    <scope>NUCLEOTIDE SEQUENCE</scope>
</reference>
<proteinExistence type="predicted"/>
<evidence type="ECO:0000313" key="1">
    <source>
        <dbReference type="EMBL" id="SVC38852.1"/>
    </source>
</evidence>
<sequence length="66" mass="7426">VLSFAGVVTTIRRGQVWCDILDPGATEMPQLSQCCSFEYSVLTGKLTILYVAHKKTMDLDQFRQKS</sequence>
<feature type="non-terminal residue" evidence="1">
    <location>
        <position position="1"/>
    </location>
</feature>